<evidence type="ECO:0000313" key="1">
    <source>
        <dbReference type="EMBL" id="RNF38402.1"/>
    </source>
</evidence>
<dbReference type="Proteomes" id="UP000275473">
    <property type="component" value="Unassembled WGS sequence"/>
</dbReference>
<dbReference type="SUPFAM" id="SSF46785">
    <property type="entry name" value="Winged helix' DNA-binding domain"/>
    <property type="match status" value="1"/>
</dbReference>
<dbReference type="EMBL" id="RIAX01000015">
    <property type="protein sequence ID" value="RNF38402.1"/>
    <property type="molecule type" value="Genomic_DNA"/>
</dbReference>
<sequence>MVRLRNEDVSERQHFTENKLLDTSRECFAEEPDRIMDAGDRFMKYFLRNASPEGVLFKTIKEITSEMNIPHQTLSKVLKRLEEEEIIYRRNGIIGLWRK</sequence>
<proteinExistence type="predicted"/>
<dbReference type="InterPro" id="IPR036388">
    <property type="entry name" value="WH-like_DNA-bd_sf"/>
</dbReference>
<reference evidence="1 2" key="1">
    <citation type="journal article" date="2018" name="Int. J. Syst. Evol. Microbiol.">
        <title>Planococcus salinus sp. nov., a moderately halophilic bacterium isolated from a saline-alkali soil.</title>
        <authorList>
            <person name="Gan L."/>
        </authorList>
    </citation>
    <scope>NUCLEOTIDE SEQUENCE [LARGE SCALE GENOMIC DNA]</scope>
    <source>
        <strain evidence="1 2">LCB217</strain>
    </source>
</reference>
<accession>A0A3M8P430</accession>
<organism evidence="1 2">
    <name type="scientific">Planococcus salinus</name>
    <dbReference type="NCBI Taxonomy" id="1848460"/>
    <lineage>
        <taxon>Bacteria</taxon>
        <taxon>Bacillati</taxon>
        <taxon>Bacillota</taxon>
        <taxon>Bacilli</taxon>
        <taxon>Bacillales</taxon>
        <taxon>Caryophanaceae</taxon>
        <taxon>Planococcus</taxon>
    </lineage>
</organism>
<name>A0A3M8P430_9BACL</name>
<gene>
    <name evidence="1" type="ORF">EEX84_14905</name>
</gene>
<dbReference type="RefSeq" id="WP_123166443.1">
    <property type="nucleotide sequence ID" value="NZ_RIAX01000015.1"/>
</dbReference>
<dbReference type="AlphaFoldDB" id="A0A3M8P430"/>
<dbReference type="Gene3D" id="1.10.10.10">
    <property type="entry name" value="Winged helix-like DNA-binding domain superfamily/Winged helix DNA-binding domain"/>
    <property type="match status" value="1"/>
</dbReference>
<dbReference type="OrthoDB" id="2428383at2"/>
<protein>
    <submittedName>
        <fullName evidence="1">MarR family transcriptional regulator</fullName>
    </submittedName>
</protein>
<evidence type="ECO:0000313" key="2">
    <source>
        <dbReference type="Proteomes" id="UP000275473"/>
    </source>
</evidence>
<keyword evidence="2" id="KW-1185">Reference proteome</keyword>
<comment type="caution">
    <text evidence="1">The sequence shown here is derived from an EMBL/GenBank/DDBJ whole genome shotgun (WGS) entry which is preliminary data.</text>
</comment>
<dbReference type="InterPro" id="IPR036390">
    <property type="entry name" value="WH_DNA-bd_sf"/>
</dbReference>